<dbReference type="PANTHER" id="PTHR30055">
    <property type="entry name" value="HTH-TYPE TRANSCRIPTIONAL REGULATOR RUTR"/>
    <property type="match status" value="1"/>
</dbReference>
<dbReference type="InterPro" id="IPR049488">
    <property type="entry name" value="TM_1030-like_C"/>
</dbReference>
<dbReference type="PROSITE" id="PS50977">
    <property type="entry name" value="HTH_TETR_2"/>
    <property type="match status" value="1"/>
</dbReference>
<dbReference type="Pfam" id="PF00440">
    <property type="entry name" value="TetR_N"/>
    <property type="match status" value="1"/>
</dbReference>
<dbReference type="AlphaFoldDB" id="A0A099W4G5"/>
<keyword evidence="1 2" id="KW-0238">DNA-binding</keyword>
<dbReference type="InterPro" id="IPR036271">
    <property type="entry name" value="Tet_transcr_reg_TetR-rel_C_sf"/>
</dbReference>
<dbReference type="InterPro" id="IPR050109">
    <property type="entry name" value="HTH-type_TetR-like_transc_reg"/>
</dbReference>
<dbReference type="GeneID" id="58717495"/>
<dbReference type="GO" id="GO:0003700">
    <property type="term" value="F:DNA-binding transcription factor activity"/>
    <property type="evidence" value="ECO:0007669"/>
    <property type="project" value="TreeGrafter"/>
</dbReference>
<dbReference type="InterPro" id="IPR023772">
    <property type="entry name" value="DNA-bd_HTH_TetR-type_CS"/>
</dbReference>
<dbReference type="InterPro" id="IPR009057">
    <property type="entry name" value="Homeodomain-like_sf"/>
</dbReference>
<name>A0A099W4G5_9LIST</name>
<dbReference type="InterPro" id="IPR001647">
    <property type="entry name" value="HTH_TetR"/>
</dbReference>
<dbReference type="Gene3D" id="1.10.357.10">
    <property type="entry name" value="Tetracycline Repressor, domain 2"/>
    <property type="match status" value="1"/>
</dbReference>
<dbReference type="Pfam" id="PF21256">
    <property type="entry name" value="TetR_C_5-like"/>
    <property type="match status" value="1"/>
</dbReference>
<feature type="domain" description="HTH tetR-type" evidence="3">
    <location>
        <begin position="2"/>
        <end position="62"/>
    </location>
</feature>
<dbReference type="Gene3D" id="1.10.10.60">
    <property type="entry name" value="Homeodomain-like"/>
    <property type="match status" value="1"/>
</dbReference>
<accession>A0A099W4G5</accession>
<dbReference type="PANTHER" id="PTHR30055:SF226">
    <property type="entry name" value="HTH-TYPE TRANSCRIPTIONAL REGULATOR PKSA"/>
    <property type="match status" value="1"/>
</dbReference>
<dbReference type="SUPFAM" id="SSF46689">
    <property type="entry name" value="Homeodomain-like"/>
    <property type="match status" value="1"/>
</dbReference>
<dbReference type="STRING" id="1552123.EP57_08920"/>
<dbReference type="PROSITE" id="PS01081">
    <property type="entry name" value="HTH_TETR_1"/>
    <property type="match status" value="1"/>
</dbReference>
<dbReference type="EMBL" id="JNFA01000023">
    <property type="protein sequence ID" value="KGL40669.1"/>
    <property type="molecule type" value="Genomic_DNA"/>
</dbReference>
<feature type="DNA-binding region" description="H-T-H motif" evidence="2">
    <location>
        <begin position="25"/>
        <end position="44"/>
    </location>
</feature>
<protein>
    <submittedName>
        <fullName evidence="4">TetR family transcriptional regulator</fullName>
    </submittedName>
</protein>
<evidence type="ECO:0000313" key="4">
    <source>
        <dbReference type="EMBL" id="KGL40669.1"/>
    </source>
</evidence>
<dbReference type="PRINTS" id="PR00455">
    <property type="entry name" value="HTHTETR"/>
</dbReference>
<organism evidence="4 5">
    <name type="scientific">Listeria booriae</name>
    <dbReference type="NCBI Taxonomy" id="1552123"/>
    <lineage>
        <taxon>Bacteria</taxon>
        <taxon>Bacillati</taxon>
        <taxon>Bacillota</taxon>
        <taxon>Bacilli</taxon>
        <taxon>Bacillales</taxon>
        <taxon>Listeriaceae</taxon>
        <taxon>Listeria</taxon>
    </lineage>
</organism>
<reference evidence="4 5" key="1">
    <citation type="submission" date="2014-05" db="EMBL/GenBank/DDBJ databases">
        <title>Novel Listeriaceae from food processing environments.</title>
        <authorList>
            <person name="den Bakker H.C."/>
        </authorList>
    </citation>
    <scope>NUCLEOTIDE SEQUENCE [LARGE SCALE GENOMIC DNA]</scope>
    <source>
        <strain evidence="4 5">FSL A5-0281</strain>
    </source>
</reference>
<evidence type="ECO:0000313" key="5">
    <source>
        <dbReference type="Proteomes" id="UP000029844"/>
    </source>
</evidence>
<dbReference type="GO" id="GO:0000976">
    <property type="term" value="F:transcription cis-regulatory region binding"/>
    <property type="evidence" value="ECO:0007669"/>
    <property type="project" value="TreeGrafter"/>
</dbReference>
<sequence>MEDKRAKILDVAVEEFASHGYKAASTNRICEVAGVSKGLIFHYFGSKEKLYTAAVTYSVDLVMEEVSMDDMPRGNFVEGAIWSTKQKLAFSHRHPAVFKLMMQSFANPPEALAERMTAYFKEMMAVQTVFVNQMLDGLTLRADVAREDASDVIQSLFEYITRLVTVYLQKNPDATMEDMQPLIDKFMRMIVIAERGMVEQKQT</sequence>
<comment type="caution">
    <text evidence="4">The sequence shown here is derived from an EMBL/GenBank/DDBJ whole genome shotgun (WGS) entry which is preliminary data.</text>
</comment>
<evidence type="ECO:0000256" key="2">
    <source>
        <dbReference type="PROSITE-ProRule" id="PRU00335"/>
    </source>
</evidence>
<dbReference type="eggNOG" id="COG1309">
    <property type="taxonomic scope" value="Bacteria"/>
</dbReference>
<evidence type="ECO:0000259" key="3">
    <source>
        <dbReference type="PROSITE" id="PS50977"/>
    </source>
</evidence>
<dbReference type="RefSeq" id="WP_036085878.1">
    <property type="nucleotide sequence ID" value="NZ_CBCSHQ010000004.1"/>
</dbReference>
<keyword evidence="5" id="KW-1185">Reference proteome</keyword>
<gene>
    <name evidence="4" type="ORF">EP57_08920</name>
</gene>
<evidence type="ECO:0000256" key="1">
    <source>
        <dbReference type="ARBA" id="ARBA00023125"/>
    </source>
</evidence>
<dbReference type="SUPFAM" id="SSF48498">
    <property type="entry name" value="Tetracyclin repressor-like, C-terminal domain"/>
    <property type="match status" value="1"/>
</dbReference>
<dbReference type="Proteomes" id="UP000029844">
    <property type="component" value="Unassembled WGS sequence"/>
</dbReference>
<proteinExistence type="predicted"/>